<evidence type="ECO:0000256" key="2">
    <source>
        <dbReference type="ARBA" id="ARBA00007871"/>
    </source>
</evidence>
<accession>A0A1G7GC57</accession>
<comment type="subunit">
    <text evidence="3">Homodimer.</text>
</comment>
<dbReference type="GO" id="GO:0003700">
    <property type="term" value="F:DNA-binding transcription factor activity"/>
    <property type="evidence" value="ECO:0007669"/>
    <property type="project" value="InterPro"/>
</dbReference>
<name>A0A1G7GC57_9FLAO</name>
<dbReference type="GO" id="GO:0005737">
    <property type="term" value="C:cytoplasm"/>
    <property type="evidence" value="ECO:0007669"/>
    <property type="project" value="UniProtKB-SubCell"/>
</dbReference>
<keyword evidence="11" id="KW-0464">Manganese</keyword>
<dbReference type="EMBL" id="FNBD01000004">
    <property type="protein sequence ID" value="SDE85706.1"/>
    <property type="molecule type" value="Genomic_DNA"/>
</dbReference>
<dbReference type="PROSITE" id="PS50944">
    <property type="entry name" value="HTH_DTXR"/>
    <property type="match status" value="1"/>
</dbReference>
<gene>
    <name evidence="15" type="ORF">SAMN04487992_104281</name>
</gene>
<dbReference type="InterPro" id="IPR036388">
    <property type="entry name" value="WH-like_DNA-bd_sf"/>
</dbReference>
<evidence type="ECO:0000256" key="7">
    <source>
        <dbReference type="ARBA" id="ARBA00023015"/>
    </source>
</evidence>
<dbReference type="RefSeq" id="WP_074538127.1">
    <property type="nucleotide sequence ID" value="NZ_FNBD01000004.1"/>
</dbReference>
<dbReference type="InterPro" id="IPR001367">
    <property type="entry name" value="Fe_dep_repressor"/>
</dbReference>
<dbReference type="Gene3D" id="2.30.30.90">
    <property type="match status" value="1"/>
</dbReference>
<sequence>MSVAVENFVKAVYKNAKRTNDTKPGIIAKELGISNAAATDMAKKLAVKDLLHYEKYQELKLTVKGNQMALNVIRKHRLWESLLFKMFDMSLHDIHREAELLEHQTSDLLANKISEYLGNPKFDPHGDPIPDKNGIITTTDTSFTLSKANEGKTYIISRLMSDDKEFFDFCAQHGLKYGNTITVSKQFIKNKMTQIVVNNNTILLNEDFSTIIYVNENESKNVQH</sequence>
<keyword evidence="6" id="KW-0678">Repressor</keyword>
<evidence type="ECO:0000256" key="3">
    <source>
        <dbReference type="ARBA" id="ARBA00011738"/>
    </source>
</evidence>
<comment type="similarity">
    <text evidence="2">Belongs to the DtxR/MntR family.</text>
</comment>
<proteinExistence type="inferred from homology"/>
<evidence type="ECO:0000259" key="14">
    <source>
        <dbReference type="PROSITE" id="PS50944"/>
    </source>
</evidence>
<dbReference type="InterPro" id="IPR038157">
    <property type="entry name" value="FeoA_core_dom"/>
</dbReference>
<evidence type="ECO:0000256" key="13">
    <source>
        <dbReference type="ARBA" id="ARBA00032593"/>
    </source>
</evidence>
<dbReference type="GO" id="GO:0003677">
    <property type="term" value="F:DNA binding"/>
    <property type="evidence" value="ECO:0007669"/>
    <property type="project" value="UniProtKB-KW"/>
</dbReference>
<dbReference type="InterPro" id="IPR036421">
    <property type="entry name" value="Fe_dep_repressor_sf"/>
</dbReference>
<organism evidence="15 16">
    <name type="scientific">Cellulophaga baltica</name>
    <dbReference type="NCBI Taxonomy" id="76594"/>
    <lineage>
        <taxon>Bacteria</taxon>
        <taxon>Pseudomonadati</taxon>
        <taxon>Bacteroidota</taxon>
        <taxon>Flavobacteriia</taxon>
        <taxon>Flavobacteriales</taxon>
        <taxon>Flavobacteriaceae</taxon>
        <taxon>Cellulophaga</taxon>
    </lineage>
</organism>
<evidence type="ECO:0000256" key="9">
    <source>
        <dbReference type="ARBA" id="ARBA00023159"/>
    </source>
</evidence>
<keyword evidence="7" id="KW-0805">Transcription regulation</keyword>
<evidence type="ECO:0000256" key="11">
    <source>
        <dbReference type="ARBA" id="ARBA00023211"/>
    </source>
</evidence>
<dbReference type="Pfam" id="PF04023">
    <property type="entry name" value="FeoA"/>
    <property type="match status" value="1"/>
</dbReference>
<dbReference type="Gene3D" id="1.10.10.10">
    <property type="entry name" value="Winged helix-like DNA-binding domain superfamily/Winged helix DNA-binding domain"/>
    <property type="match status" value="1"/>
</dbReference>
<dbReference type="SUPFAM" id="SSF47979">
    <property type="entry name" value="Iron-dependent repressor protein, dimerization domain"/>
    <property type="match status" value="1"/>
</dbReference>
<evidence type="ECO:0000256" key="5">
    <source>
        <dbReference type="ARBA" id="ARBA00022490"/>
    </source>
</evidence>
<evidence type="ECO:0000256" key="6">
    <source>
        <dbReference type="ARBA" id="ARBA00022491"/>
    </source>
</evidence>
<dbReference type="InterPro" id="IPR007167">
    <property type="entry name" value="Fe-transptr_FeoA-like"/>
</dbReference>
<dbReference type="SMART" id="SM00529">
    <property type="entry name" value="HTH_DTXR"/>
    <property type="match status" value="1"/>
</dbReference>
<dbReference type="SUPFAM" id="SSF46785">
    <property type="entry name" value="Winged helix' DNA-binding domain"/>
    <property type="match status" value="1"/>
</dbReference>
<dbReference type="Proteomes" id="UP000182114">
    <property type="component" value="Unassembled WGS sequence"/>
</dbReference>
<evidence type="ECO:0000256" key="12">
    <source>
        <dbReference type="ARBA" id="ARBA00025185"/>
    </source>
</evidence>
<dbReference type="InterPro" id="IPR022687">
    <property type="entry name" value="HTH_DTXR"/>
</dbReference>
<dbReference type="GO" id="GO:0046983">
    <property type="term" value="F:protein dimerization activity"/>
    <property type="evidence" value="ECO:0007669"/>
    <property type="project" value="InterPro"/>
</dbReference>
<dbReference type="eggNOG" id="COG1321">
    <property type="taxonomic scope" value="Bacteria"/>
</dbReference>
<dbReference type="Pfam" id="PF02742">
    <property type="entry name" value="Fe_dep_repr_C"/>
    <property type="match status" value="1"/>
</dbReference>
<dbReference type="InterPro" id="IPR050536">
    <property type="entry name" value="DtxR_MntR_Metal-Reg"/>
</dbReference>
<dbReference type="InterPro" id="IPR022689">
    <property type="entry name" value="Iron_dep_repressor"/>
</dbReference>
<dbReference type="GO" id="GO:0046914">
    <property type="term" value="F:transition metal ion binding"/>
    <property type="evidence" value="ECO:0007669"/>
    <property type="project" value="InterPro"/>
</dbReference>
<keyword evidence="9" id="KW-0010">Activator</keyword>
<dbReference type="Pfam" id="PF01325">
    <property type="entry name" value="Fe_dep_repress"/>
    <property type="match status" value="1"/>
</dbReference>
<dbReference type="InterPro" id="IPR036390">
    <property type="entry name" value="WH_DNA-bd_sf"/>
</dbReference>
<keyword evidence="5" id="KW-0963">Cytoplasm</keyword>
<feature type="domain" description="HTH dtxR-type" evidence="14">
    <location>
        <begin position="1"/>
        <end position="62"/>
    </location>
</feature>
<evidence type="ECO:0000256" key="4">
    <source>
        <dbReference type="ARBA" id="ARBA00022386"/>
    </source>
</evidence>
<dbReference type="PANTHER" id="PTHR33238:SF11">
    <property type="entry name" value="TRANSCRIPTIONAL REGULATOR MNTR"/>
    <property type="match status" value="1"/>
</dbReference>
<comment type="subcellular location">
    <subcellularLocation>
        <location evidence="1">Cytoplasm</location>
    </subcellularLocation>
</comment>
<keyword evidence="8" id="KW-0238">DNA-binding</keyword>
<evidence type="ECO:0000256" key="1">
    <source>
        <dbReference type="ARBA" id="ARBA00004496"/>
    </source>
</evidence>
<evidence type="ECO:0000256" key="8">
    <source>
        <dbReference type="ARBA" id="ARBA00023125"/>
    </source>
</evidence>
<evidence type="ECO:0000313" key="16">
    <source>
        <dbReference type="Proteomes" id="UP000182114"/>
    </source>
</evidence>
<evidence type="ECO:0000256" key="10">
    <source>
        <dbReference type="ARBA" id="ARBA00023163"/>
    </source>
</evidence>
<protein>
    <recommendedName>
        <fullName evidence="4">Transcriptional regulator MntR</fullName>
    </recommendedName>
    <alternativeName>
        <fullName evidence="13">Manganese transport regulator</fullName>
    </alternativeName>
</protein>
<dbReference type="PANTHER" id="PTHR33238">
    <property type="entry name" value="IRON (METAL) DEPENDENT REPRESSOR, DTXR FAMILY"/>
    <property type="match status" value="1"/>
</dbReference>
<reference evidence="16" key="1">
    <citation type="submission" date="2016-10" db="EMBL/GenBank/DDBJ databases">
        <authorList>
            <person name="Varghese N."/>
            <person name="Submissions S."/>
        </authorList>
    </citation>
    <scope>NUCLEOTIDE SEQUENCE [LARGE SCALE GENOMIC DNA]</scope>
    <source>
        <strain evidence="16">DSM 24729</strain>
    </source>
</reference>
<evidence type="ECO:0000313" key="15">
    <source>
        <dbReference type="EMBL" id="SDE85706.1"/>
    </source>
</evidence>
<keyword evidence="16" id="KW-1185">Reference proteome</keyword>
<comment type="function">
    <text evidence="12">In the presence of manganese, represses expression of mntH and mntS. Up-regulates expression of mntP.</text>
</comment>
<dbReference type="AlphaFoldDB" id="A0A1G7GC57"/>
<keyword evidence="10" id="KW-0804">Transcription</keyword>